<protein>
    <submittedName>
        <fullName evidence="1">Uncharacterized protein</fullName>
    </submittedName>
</protein>
<name>A0A6A4GBE7_9AGAR</name>
<sequence length="106" mass="12131">MPEVKAPIALQEREPSDLKLLWKWQCLDEEKSPVKAKKPLALALLVVWELFEAIRMIARKRGPSGACCEFIVQNNDGMRVDVTRYASDPSEISLTSIRRPHREICI</sequence>
<evidence type="ECO:0000313" key="1">
    <source>
        <dbReference type="EMBL" id="KAE9382816.1"/>
    </source>
</evidence>
<accession>A0A6A4GBE7</accession>
<dbReference type="Proteomes" id="UP000799118">
    <property type="component" value="Unassembled WGS sequence"/>
</dbReference>
<evidence type="ECO:0000313" key="2">
    <source>
        <dbReference type="Proteomes" id="UP000799118"/>
    </source>
</evidence>
<gene>
    <name evidence="1" type="ORF">BT96DRAFT_1010006</name>
</gene>
<dbReference type="EMBL" id="ML770964">
    <property type="protein sequence ID" value="KAE9382816.1"/>
    <property type="molecule type" value="Genomic_DNA"/>
</dbReference>
<dbReference type="AlphaFoldDB" id="A0A6A4GBE7"/>
<organism evidence="1 2">
    <name type="scientific">Gymnopus androsaceus JB14</name>
    <dbReference type="NCBI Taxonomy" id="1447944"/>
    <lineage>
        <taxon>Eukaryota</taxon>
        <taxon>Fungi</taxon>
        <taxon>Dikarya</taxon>
        <taxon>Basidiomycota</taxon>
        <taxon>Agaricomycotina</taxon>
        <taxon>Agaricomycetes</taxon>
        <taxon>Agaricomycetidae</taxon>
        <taxon>Agaricales</taxon>
        <taxon>Marasmiineae</taxon>
        <taxon>Omphalotaceae</taxon>
        <taxon>Gymnopus</taxon>
    </lineage>
</organism>
<reference evidence="1" key="1">
    <citation type="journal article" date="2019" name="Environ. Microbiol.">
        <title>Fungal ecological strategies reflected in gene transcription - a case study of two litter decomposers.</title>
        <authorList>
            <person name="Barbi F."/>
            <person name="Kohler A."/>
            <person name="Barry K."/>
            <person name="Baskaran P."/>
            <person name="Daum C."/>
            <person name="Fauchery L."/>
            <person name="Ihrmark K."/>
            <person name="Kuo A."/>
            <person name="LaButti K."/>
            <person name="Lipzen A."/>
            <person name="Morin E."/>
            <person name="Grigoriev I.V."/>
            <person name="Henrissat B."/>
            <person name="Lindahl B."/>
            <person name="Martin F."/>
        </authorList>
    </citation>
    <scope>NUCLEOTIDE SEQUENCE</scope>
    <source>
        <strain evidence="1">JB14</strain>
    </source>
</reference>
<keyword evidence="2" id="KW-1185">Reference proteome</keyword>
<proteinExistence type="predicted"/>